<evidence type="ECO:0000313" key="2">
    <source>
        <dbReference type="Proteomes" id="UP000663873"/>
    </source>
</evidence>
<accession>A0A821E0A0</accession>
<keyword evidence="2" id="KW-1185">Reference proteome</keyword>
<proteinExistence type="predicted"/>
<gene>
    <name evidence="1" type="ORF">UJA718_LOCUS32494</name>
</gene>
<dbReference type="Proteomes" id="UP000663873">
    <property type="component" value="Unassembled WGS sequence"/>
</dbReference>
<feature type="non-terminal residue" evidence="1">
    <location>
        <position position="1"/>
    </location>
</feature>
<dbReference type="AlphaFoldDB" id="A0A821E0A0"/>
<reference evidence="1" key="1">
    <citation type="submission" date="2021-02" db="EMBL/GenBank/DDBJ databases">
        <authorList>
            <person name="Nowell W R."/>
        </authorList>
    </citation>
    <scope>NUCLEOTIDE SEQUENCE</scope>
</reference>
<evidence type="ECO:0000313" key="1">
    <source>
        <dbReference type="EMBL" id="CAF4629533.1"/>
    </source>
</evidence>
<sequence>MSKDQHPYLTANPFSKLFHSLLSLRRKRPLEYSDLFDVLPDDQSEPWIDRLE</sequence>
<protein>
    <submittedName>
        <fullName evidence="1">Uncharacterized protein</fullName>
    </submittedName>
</protein>
<organism evidence="1 2">
    <name type="scientific">Rotaria socialis</name>
    <dbReference type="NCBI Taxonomy" id="392032"/>
    <lineage>
        <taxon>Eukaryota</taxon>
        <taxon>Metazoa</taxon>
        <taxon>Spiralia</taxon>
        <taxon>Gnathifera</taxon>
        <taxon>Rotifera</taxon>
        <taxon>Eurotatoria</taxon>
        <taxon>Bdelloidea</taxon>
        <taxon>Philodinida</taxon>
        <taxon>Philodinidae</taxon>
        <taxon>Rotaria</taxon>
    </lineage>
</organism>
<dbReference type="EMBL" id="CAJOBP010027982">
    <property type="protein sequence ID" value="CAF4629533.1"/>
    <property type="molecule type" value="Genomic_DNA"/>
</dbReference>
<comment type="caution">
    <text evidence="1">The sequence shown here is derived from an EMBL/GenBank/DDBJ whole genome shotgun (WGS) entry which is preliminary data.</text>
</comment>
<name>A0A821E0A0_9BILA</name>